<organism evidence="2 3">
    <name type="scientific">Aspergillus niger</name>
    <dbReference type="NCBI Taxonomy" id="5061"/>
    <lineage>
        <taxon>Eukaryota</taxon>
        <taxon>Fungi</taxon>
        <taxon>Dikarya</taxon>
        <taxon>Ascomycota</taxon>
        <taxon>Pezizomycotina</taxon>
        <taxon>Eurotiomycetes</taxon>
        <taxon>Eurotiomycetidae</taxon>
        <taxon>Eurotiales</taxon>
        <taxon>Aspergillaceae</taxon>
        <taxon>Aspergillus</taxon>
        <taxon>Aspergillus subgen. Circumdati</taxon>
    </lineage>
</organism>
<evidence type="ECO:0000256" key="1">
    <source>
        <dbReference type="SAM" id="Phobius"/>
    </source>
</evidence>
<dbReference type="VEuPathDB" id="FungiDB:An08g09590"/>
<comment type="caution">
    <text evidence="2">The sequence shown here is derived from an EMBL/GenBank/DDBJ whole genome shotgun (WGS) entry which is preliminary data.</text>
</comment>
<keyword evidence="1" id="KW-1133">Transmembrane helix</keyword>
<dbReference type="EMBL" id="NKJJ02000001">
    <property type="protein sequence ID" value="TPR02467.1"/>
    <property type="molecule type" value="Genomic_DNA"/>
</dbReference>
<dbReference type="AlphaFoldDB" id="A0A505HNB5"/>
<name>A0A505HNB5_ASPNG</name>
<dbReference type="VEuPathDB" id="FungiDB:M747DRAFT_316306"/>
<keyword evidence="1" id="KW-0472">Membrane</keyword>
<dbReference type="VEuPathDB" id="FungiDB:ASPNIDRAFT2_1180225"/>
<keyword evidence="1" id="KW-0812">Transmembrane</keyword>
<evidence type="ECO:0000313" key="3">
    <source>
        <dbReference type="Proteomes" id="UP000197666"/>
    </source>
</evidence>
<accession>A0A505HNB5</accession>
<sequence length="114" mass="12791">MPADQTMKAKMPANKLMKAEIPEAQIIKASSPLTLNPAFSLPSSKIPWLPDDVRVFFTAMALFVVLMLGLQWGMKVIAGDELSQPNCINYNHHDFGPLLRALHEHHDRVRLIFG</sequence>
<proteinExistence type="predicted"/>
<protein>
    <submittedName>
        <fullName evidence="2">Sulfatase family protein</fullName>
    </submittedName>
</protein>
<dbReference type="Proteomes" id="UP000197666">
    <property type="component" value="Unassembled WGS sequence"/>
</dbReference>
<gene>
    <name evidence="2" type="ORF">CAN33_0044450</name>
</gene>
<feature type="transmembrane region" description="Helical" evidence="1">
    <location>
        <begin position="55"/>
        <end position="74"/>
    </location>
</feature>
<reference evidence="3" key="1">
    <citation type="submission" date="2018-10" db="EMBL/GenBank/DDBJ databases">
        <title>FDA dAtabase for Regulatory Grade micrObial Sequences (FDA-ARGOS): Supporting development and validation of Infectious Disease Dx tests.</title>
        <authorList>
            <person name="Kerrigan L."/>
            <person name="Tallon L."/>
            <person name="Sadzewicz L."/>
            <person name="Sengamalay N."/>
            <person name="Ott S."/>
            <person name="Godinez A."/>
            <person name="Nagaraj S."/>
            <person name="Vavikolanu K."/>
            <person name="Nadendla S."/>
            <person name="George J."/>
            <person name="Sichtig H."/>
        </authorList>
    </citation>
    <scope>NUCLEOTIDE SEQUENCE [LARGE SCALE GENOMIC DNA]</scope>
    <source>
        <strain evidence="3">FDAARGOS_311</strain>
    </source>
</reference>
<evidence type="ECO:0000313" key="2">
    <source>
        <dbReference type="EMBL" id="TPR02467.1"/>
    </source>
</evidence>